<dbReference type="EMBL" id="BTFZ01000001">
    <property type="protein sequence ID" value="GMM33389.1"/>
    <property type="molecule type" value="Genomic_DNA"/>
</dbReference>
<dbReference type="InterPro" id="IPR013954">
    <property type="entry name" value="PNK3P"/>
</dbReference>
<dbReference type="AlphaFoldDB" id="A0AAV5QG96"/>
<gene>
    <name evidence="1" type="ORF">DASC09_007140</name>
</gene>
<sequence length="263" mass="29200">MARDISSILSSKVGKVTQTAGASKRTRKLPPSKVPKLEQHLAAASNATHSWKIQPYLISCKPYGFDKSWSYSNESKLSLCCFDLDGTLINTKSGRKFAMGADDWKWFNDKVVNKLVDASLTYDFIVIFSNQGGIVANDPASKSYTNFNKKLTSILGVLNNKEVKNVLLYAAPKLPAALKKNPDYCDKSPEKNPFVRNRKPNTGMWDQLMKDLSIKEVVNTAVDFGSSIFIGDAAGRKKDFSDSDKQFAENIGIKFSTPDDFFV</sequence>
<dbReference type="InterPro" id="IPR036412">
    <property type="entry name" value="HAD-like_sf"/>
</dbReference>
<dbReference type="Pfam" id="PF08645">
    <property type="entry name" value="PNK3P"/>
    <property type="match status" value="1"/>
</dbReference>
<dbReference type="Gene3D" id="3.40.50.1000">
    <property type="entry name" value="HAD superfamily/HAD-like"/>
    <property type="match status" value="1"/>
</dbReference>
<comment type="caution">
    <text evidence="1">The sequence shown here is derived from an EMBL/GenBank/DDBJ whole genome shotgun (WGS) entry which is preliminary data.</text>
</comment>
<dbReference type="GO" id="GO:0006281">
    <property type="term" value="P:DNA repair"/>
    <property type="evidence" value="ECO:0007669"/>
    <property type="project" value="TreeGrafter"/>
</dbReference>
<dbReference type="InterPro" id="IPR006551">
    <property type="entry name" value="Polynucleotide_phosphatase"/>
</dbReference>
<dbReference type="InterPro" id="IPR006549">
    <property type="entry name" value="HAD-SF_hydro_IIIA"/>
</dbReference>
<reference evidence="1 2" key="1">
    <citation type="journal article" date="2023" name="Elife">
        <title>Identification of key yeast species and microbe-microbe interactions impacting larval growth of Drosophila in the wild.</title>
        <authorList>
            <person name="Mure A."/>
            <person name="Sugiura Y."/>
            <person name="Maeda R."/>
            <person name="Honda K."/>
            <person name="Sakurai N."/>
            <person name="Takahashi Y."/>
            <person name="Watada M."/>
            <person name="Katoh T."/>
            <person name="Gotoh A."/>
            <person name="Gotoh Y."/>
            <person name="Taniguchi I."/>
            <person name="Nakamura K."/>
            <person name="Hayashi T."/>
            <person name="Katayama T."/>
            <person name="Uemura T."/>
            <person name="Hattori Y."/>
        </authorList>
    </citation>
    <scope>NUCLEOTIDE SEQUENCE [LARGE SCALE GENOMIC DNA]</scope>
    <source>
        <strain evidence="1 2">SC-9</strain>
    </source>
</reference>
<dbReference type="GO" id="GO:0003690">
    <property type="term" value="F:double-stranded DNA binding"/>
    <property type="evidence" value="ECO:0007669"/>
    <property type="project" value="TreeGrafter"/>
</dbReference>
<dbReference type="RefSeq" id="XP_064850389.1">
    <property type="nucleotide sequence ID" value="XM_064994317.1"/>
</dbReference>
<evidence type="ECO:0000313" key="2">
    <source>
        <dbReference type="Proteomes" id="UP001360560"/>
    </source>
</evidence>
<dbReference type="NCBIfam" id="TIGR01664">
    <property type="entry name" value="DNA-3'-Pase"/>
    <property type="match status" value="1"/>
</dbReference>
<dbReference type="GO" id="GO:0046403">
    <property type="term" value="F:polynucleotide 3'-phosphatase activity"/>
    <property type="evidence" value="ECO:0007669"/>
    <property type="project" value="TreeGrafter"/>
</dbReference>
<dbReference type="Proteomes" id="UP001360560">
    <property type="component" value="Unassembled WGS sequence"/>
</dbReference>
<dbReference type="InterPro" id="IPR023214">
    <property type="entry name" value="HAD_sf"/>
</dbReference>
<dbReference type="GO" id="GO:0046404">
    <property type="term" value="F:ATP-dependent polydeoxyribonucleotide 5'-hydroxyl-kinase activity"/>
    <property type="evidence" value="ECO:0007669"/>
    <property type="project" value="TreeGrafter"/>
</dbReference>
<dbReference type="NCBIfam" id="TIGR01662">
    <property type="entry name" value="HAD-SF-IIIA"/>
    <property type="match status" value="1"/>
</dbReference>
<dbReference type="PANTHER" id="PTHR12083:SF9">
    <property type="entry name" value="BIFUNCTIONAL POLYNUCLEOTIDE PHOSPHATASE_KINASE"/>
    <property type="match status" value="1"/>
</dbReference>
<name>A0AAV5QG96_9ASCO</name>
<dbReference type="PANTHER" id="PTHR12083">
    <property type="entry name" value="BIFUNCTIONAL POLYNUCLEOTIDE PHOSPHATASE/KINASE"/>
    <property type="match status" value="1"/>
</dbReference>
<organism evidence="1 2">
    <name type="scientific">Saccharomycopsis crataegensis</name>
    <dbReference type="NCBI Taxonomy" id="43959"/>
    <lineage>
        <taxon>Eukaryota</taxon>
        <taxon>Fungi</taxon>
        <taxon>Dikarya</taxon>
        <taxon>Ascomycota</taxon>
        <taxon>Saccharomycotina</taxon>
        <taxon>Saccharomycetes</taxon>
        <taxon>Saccharomycopsidaceae</taxon>
        <taxon>Saccharomycopsis</taxon>
    </lineage>
</organism>
<evidence type="ECO:0000313" key="1">
    <source>
        <dbReference type="EMBL" id="GMM33389.1"/>
    </source>
</evidence>
<keyword evidence="2" id="KW-1185">Reference proteome</keyword>
<dbReference type="SUPFAM" id="SSF56784">
    <property type="entry name" value="HAD-like"/>
    <property type="match status" value="1"/>
</dbReference>
<dbReference type="GeneID" id="90071368"/>
<accession>A0AAV5QG96</accession>
<protein>
    <submittedName>
        <fullName evidence="1">Polynucleotide 3'-phosphatase</fullName>
    </submittedName>
</protein>
<proteinExistence type="predicted"/>